<dbReference type="SUPFAM" id="SSF55068">
    <property type="entry name" value="Peptide methionine sulfoxide reductase"/>
    <property type="match status" value="1"/>
</dbReference>
<comment type="catalytic activity">
    <reaction evidence="5">
        <text>L-methionyl-[protein] + [thioredoxin]-disulfide + H2O = L-methionyl-(R)-S-oxide-[protein] + [thioredoxin]-dithiol</text>
        <dbReference type="Rhea" id="RHEA:24164"/>
        <dbReference type="Rhea" id="RHEA-COMP:10698"/>
        <dbReference type="Rhea" id="RHEA-COMP:10700"/>
        <dbReference type="Rhea" id="RHEA-COMP:12313"/>
        <dbReference type="Rhea" id="RHEA-COMP:12314"/>
        <dbReference type="ChEBI" id="CHEBI:15377"/>
        <dbReference type="ChEBI" id="CHEBI:16044"/>
        <dbReference type="ChEBI" id="CHEBI:29950"/>
        <dbReference type="ChEBI" id="CHEBI:45764"/>
        <dbReference type="ChEBI" id="CHEBI:50058"/>
        <dbReference type="EC" id="1.8.4.12"/>
    </reaction>
</comment>
<dbReference type="GO" id="GO:0033743">
    <property type="term" value="F:peptide-methionine (R)-S-oxide reductase activity"/>
    <property type="evidence" value="ECO:0007669"/>
    <property type="project" value="UniProtKB-EC"/>
</dbReference>
<dbReference type="PANTHER" id="PTHR43774">
    <property type="entry name" value="PEPTIDE METHIONINE SULFOXIDE REDUCTASE"/>
    <property type="match status" value="1"/>
</dbReference>
<evidence type="ECO:0000256" key="4">
    <source>
        <dbReference type="ARBA" id="ARBA00047806"/>
    </source>
</evidence>
<dbReference type="InterPro" id="IPR036509">
    <property type="entry name" value="Met_Sox_Rdtase_MsrA_sf"/>
</dbReference>
<dbReference type="Pfam" id="PF01625">
    <property type="entry name" value="PMSR"/>
    <property type="match status" value="1"/>
</dbReference>
<proteinExistence type="inferred from homology"/>
<dbReference type="GO" id="GO:0033744">
    <property type="term" value="F:L-methionine:thioredoxin-disulfide S-oxidoreductase activity"/>
    <property type="evidence" value="ECO:0007669"/>
    <property type="project" value="RHEA"/>
</dbReference>
<keyword evidence="2" id="KW-0511">Multifunctional enzyme</keyword>
<dbReference type="Proteomes" id="UP000255297">
    <property type="component" value="Unassembled WGS sequence"/>
</dbReference>
<dbReference type="Gene3D" id="2.170.150.20">
    <property type="entry name" value="Peptide methionine sulfoxide reductase"/>
    <property type="match status" value="1"/>
</dbReference>
<feature type="domain" description="MsrB" evidence="8">
    <location>
        <begin position="4"/>
        <end position="124"/>
    </location>
</feature>
<dbReference type="InterPro" id="IPR002579">
    <property type="entry name" value="Met_Sox_Rdtase_MsrB_dom"/>
</dbReference>
<dbReference type="STRING" id="1122170.GCA_000701265_01635"/>
<dbReference type="NCBIfam" id="NF004042">
    <property type="entry name" value="PRK05550.1"/>
    <property type="match status" value="1"/>
</dbReference>
<evidence type="ECO:0000256" key="7">
    <source>
        <dbReference type="HAMAP-Rule" id="MF_01401"/>
    </source>
</evidence>
<dbReference type="SUPFAM" id="SSF51316">
    <property type="entry name" value="Mss4-like"/>
    <property type="match status" value="1"/>
</dbReference>
<evidence type="ECO:0000256" key="1">
    <source>
        <dbReference type="ARBA" id="ARBA00023002"/>
    </source>
</evidence>
<feature type="active site" evidence="7">
    <location>
        <position position="139"/>
    </location>
</feature>
<dbReference type="PANTHER" id="PTHR43774:SF1">
    <property type="entry name" value="PEPTIDE METHIONINE SULFOXIDE REDUCTASE MSRA 2"/>
    <property type="match status" value="1"/>
</dbReference>
<reference evidence="9 10" key="1">
    <citation type="submission" date="2018-06" db="EMBL/GenBank/DDBJ databases">
        <authorList>
            <consortium name="Pathogen Informatics"/>
            <person name="Doyle S."/>
        </authorList>
    </citation>
    <scope>NUCLEOTIDE SEQUENCE [LARGE SCALE GENOMIC DNA]</scope>
    <source>
        <strain evidence="9 10">NCTC11532</strain>
    </source>
</reference>
<dbReference type="EMBL" id="UGPB01000001">
    <property type="protein sequence ID" value="STY27916.1"/>
    <property type="molecule type" value="Genomic_DNA"/>
</dbReference>
<evidence type="ECO:0000256" key="6">
    <source>
        <dbReference type="ARBA" id="ARBA00048782"/>
    </source>
</evidence>
<comment type="catalytic activity">
    <reaction evidence="4 7">
        <text>L-methionyl-[protein] + [thioredoxin]-disulfide + H2O = L-methionyl-(S)-S-oxide-[protein] + [thioredoxin]-dithiol</text>
        <dbReference type="Rhea" id="RHEA:14217"/>
        <dbReference type="Rhea" id="RHEA-COMP:10698"/>
        <dbReference type="Rhea" id="RHEA-COMP:10700"/>
        <dbReference type="Rhea" id="RHEA-COMP:12313"/>
        <dbReference type="Rhea" id="RHEA-COMP:12315"/>
        <dbReference type="ChEBI" id="CHEBI:15377"/>
        <dbReference type="ChEBI" id="CHEBI:16044"/>
        <dbReference type="ChEBI" id="CHEBI:29950"/>
        <dbReference type="ChEBI" id="CHEBI:44120"/>
        <dbReference type="ChEBI" id="CHEBI:50058"/>
        <dbReference type="EC" id="1.8.4.11"/>
    </reaction>
</comment>
<evidence type="ECO:0000256" key="3">
    <source>
        <dbReference type="ARBA" id="ARBA00024679"/>
    </source>
</evidence>
<evidence type="ECO:0000256" key="5">
    <source>
        <dbReference type="ARBA" id="ARBA00048488"/>
    </source>
</evidence>
<comment type="similarity">
    <text evidence="7">Belongs to the MsrA Met sulfoxide reductase family.</text>
</comment>
<comment type="catalytic activity">
    <reaction evidence="6 7">
        <text>[thioredoxin]-disulfide + L-methionine + H2O = L-methionine (S)-S-oxide + [thioredoxin]-dithiol</text>
        <dbReference type="Rhea" id="RHEA:19993"/>
        <dbReference type="Rhea" id="RHEA-COMP:10698"/>
        <dbReference type="Rhea" id="RHEA-COMP:10700"/>
        <dbReference type="ChEBI" id="CHEBI:15377"/>
        <dbReference type="ChEBI" id="CHEBI:29950"/>
        <dbReference type="ChEBI" id="CHEBI:50058"/>
        <dbReference type="ChEBI" id="CHEBI:57844"/>
        <dbReference type="ChEBI" id="CHEBI:58772"/>
        <dbReference type="EC" id="1.8.4.11"/>
    </reaction>
</comment>
<dbReference type="HAMAP" id="MF_01401">
    <property type="entry name" value="MsrA"/>
    <property type="match status" value="1"/>
</dbReference>
<evidence type="ECO:0000313" key="9">
    <source>
        <dbReference type="EMBL" id="STY27916.1"/>
    </source>
</evidence>
<dbReference type="NCBIfam" id="TIGR00401">
    <property type="entry name" value="msrA"/>
    <property type="match status" value="1"/>
</dbReference>
<accession>A0A378LLX6</accession>
<dbReference type="PROSITE" id="PS51790">
    <property type="entry name" value="MSRB"/>
    <property type="match status" value="1"/>
</dbReference>
<evidence type="ECO:0000259" key="8">
    <source>
        <dbReference type="PROSITE" id="PS51790"/>
    </source>
</evidence>
<dbReference type="InterPro" id="IPR011057">
    <property type="entry name" value="Mss4-like_sf"/>
</dbReference>
<evidence type="ECO:0000313" key="10">
    <source>
        <dbReference type="Proteomes" id="UP000255297"/>
    </source>
</evidence>
<dbReference type="Gene3D" id="3.30.1060.10">
    <property type="entry name" value="Peptide methionine sulphoxide reductase MsrA"/>
    <property type="match status" value="1"/>
</dbReference>
<dbReference type="InterPro" id="IPR002569">
    <property type="entry name" value="Met_Sox_Rdtase_MsrA_dom"/>
</dbReference>
<name>A0A378LLX6_9GAMM</name>
<dbReference type="Pfam" id="PF01641">
    <property type="entry name" value="SelR"/>
    <property type="match status" value="1"/>
</dbReference>
<sequence>MSDYLDKTASLTPLAKRVICDKATEYPHTGVYNSIKQEGTYLCRRCGFALFRGSSQFSSGCGWPSFDDNIVHAVKQIPDSDGRRTEILCLRCSAHLGHVFTGEYFTQKNLRHCVNSASIDFVADSTVLDTEEAIMAGGCFWGVDHYLKQVPGVLRVEAGYTGGVVSDPSYDQVCQGNTGHYEAVRVIYDKDKTDYHQILKRFFEIHDPTQKSGQGPDIGPQYQSAVFYYNQEQLEEAETLIQMLKKKGYQVATLLLPVKTFWPAEEYHQDYYNKHQKAPYCHQPVKRFD</sequence>
<dbReference type="RefSeq" id="WP_115262243.1">
    <property type="nucleotide sequence ID" value="NZ_UGPB01000001.1"/>
</dbReference>
<organism evidence="9 10">
    <name type="scientific">Legionella wadsworthii</name>
    <dbReference type="NCBI Taxonomy" id="28088"/>
    <lineage>
        <taxon>Bacteria</taxon>
        <taxon>Pseudomonadati</taxon>
        <taxon>Pseudomonadota</taxon>
        <taxon>Gammaproteobacteria</taxon>
        <taxon>Legionellales</taxon>
        <taxon>Legionellaceae</taxon>
        <taxon>Legionella</taxon>
    </lineage>
</organism>
<comment type="function">
    <text evidence="3 7">Has an important function as a repair enzyme for proteins that have been inactivated by oxidation. Catalyzes the reversible oxidation-reduction of methionine sulfoxide in proteins to methionine.</text>
</comment>
<dbReference type="EC" id="1.8.4.11" evidence="7"/>
<protein>
    <recommendedName>
        <fullName evidence="7">Peptide methionine sulfoxide reductase MsrA</fullName>
        <shortName evidence="7">Protein-methionine-S-oxide reductase</shortName>
        <ecNumber evidence="7">1.8.4.11</ecNumber>
    </recommendedName>
    <alternativeName>
        <fullName evidence="7">Peptide-methionine (S)-S-oxide reductase</fullName>
        <shortName evidence="7">Peptide Met(O) reductase</shortName>
    </alternativeName>
</protein>
<evidence type="ECO:0000256" key="2">
    <source>
        <dbReference type="ARBA" id="ARBA00023268"/>
    </source>
</evidence>
<keyword evidence="10" id="KW-1185">Reference proteome</keyword>
<dbReference type="GO" id="GO:0008113">
    <property type="term" value="F:peptide-methionine (S)-S-oxide reductase activity"/>
    <property type="evidence" value="ECO:0007669"/>
    <property type="project" value="UniProtKB-UniRule"/>
</dbReference>
<dbReference type="AlphaFoldDB" id="A0A378LLX6"/>
<gene>
    <name evidence="9" type="primary">msrA_1</name>
    <name evidence="7" type="synonym">msrA</name>
    <name evidence="9" type="ORF">NCTC11532_00077</name>
</gene>
<keyword evidence="1 7" id="KW-0560">Oxidoreductase</keyword>
<dbReference type="OrthoDB" id="4174719at2"/>